<evidence type="ECO:0000256" key="3">
    <source>
        <dbReference type="ARBA" id="ARBA00022630"/>
    </source>
</evidence>
<feature type="domain" description="Adaptive response protein AidB N-terminal" evidence="8">
    <location>
        <begin position="12"/>
        <end position="167"/>
    </location>
</feature>
<evidence type="ECO:0000256" key="5">
    <source>
        <dbReference type="RuleBase" id="RU362125"/>
    </source>
</evidence>
<dbReference type="Gene3D" id="6.10.250.600">
    <property type="match status" value="1"/>
</dbReference>
<dbReference type="InterPro" id="IPR052904">
    <property type="entry name" value="Acyl-CoA_dehydrogenase-like"/>
</dbReference>
<keyword evidence="4 5" id="KW-0274">FAD</keyword>
<dbReference type="EMBL" id="LQNU01000085">
    <property type="protein sequence ID" value="KZE75220.1"/>
    <property type="molecule type" value="Genomic_DNA"/>
</dbReference>
<keyword evidence="3 5" id="KW-0285">Flavoprotein</keyword>
<protein>
    <submittedName>
        <fullName evidence="9">DNA alkylation response protein</fullName>
    </submittedName>
</protein>
<dbReference type="Pfam" id="PF00441">
    <property type="entry name" value="Acyl-CoA_dh_1"/>
    <property type="match status" value="1"/>
</dbReference>
<dbReference type="RefSeq" id="WP_052243631.1">
    <property type="nucleotide sequence ID" value="NZ_JWJO01000118.1"/>
</dbReference>
<evidence type="ECO:0000259" key="7">
    <source>
        <dbReference type="Pfam" id="PF02770"/>
    </source>
</evidence>
<proteinExistence type="inferred from homology"/>
<organism evidence="9 10">
    <name type="scientific">Myroides marinus</name>
    <dbReference type="NCBI Taxonomy" id="703342"/>
    <lineage>
        <taxon>Bacteria</taxon>
        <taxon>Pseudomonadati</taxon>
        <taxon>Bacteroidota</taxon>
        <taxon>Flavobacteriia</taxon>
        <taxon>Flavobacteriales</taxon>
        <taxon>Flavobacteriaceae</taxon>
        <taxon>Myroides</taxon>
    </lineage>
</organism>
<dbReference type="SUPFAM" id="SSF56645">
    <property type="entry name" value="Acyl-CoA dehydrogenase NM domain-like"/>
    <property type="match status" value="1"/>
</dbReference>
<evidence type="ECO:0000256" key="4">
    <source>
        <dbReference type="ARBA" id="ARBA00022827"/>
    </source>
</evidence>
<gene>
    <name evidence="9" type="ORF">AV926_17140</name>
</gene>
<dbReference type="Gene3D" id="2.40.110.20">
    <property type="match status" value="1"/>
</dbReference>
<dbReference type="OrthoDB" id="1489360at2"/>
<dbReference type="PROSITE" id="PS00073">
    <property type="entry name" value="ACYL_COA_DH_2"/>
    <property type="match status" value="1"/>
</dbReference>
<dbReference type="InterPro" id="IPR006089">
    <property type="entry name" value="Acyl-CoA_DH_CS"/>
</dbReference>
<dbReference type="Proteomes" id="UP000076630">
    <property type="component" value="Unassembled WGS sequence"/>
</dbReference>
<name>A0A163VPT2_9FLAO</name>
<comment type="cofactor">
    <cofactor evidence="1 5">
        <name>FAD</name>
        <dbReference type="ChEBI" id="CHEBI:57692"/>
    </cofactor>
</comment>
<dbReference type="Gene3D" id="1.20.140.10">
    <property type="entry name" value="Butyryl-CoA Dehydrogenase, subunit A, domain 3"/>
    <property type="match status" value="1"/>
</dbReference>
<dbReference type="InterPro" id="IPR041504">
    <property type="entry name" value="AidB_N"/>
</dbReference>
<evidence type="ECO:0000256" key="1">
    <source>
        <dbReference type="ARBA" id="ARBA00001974"/>
    </source>
</evidence>
<dbReference type="Pfam" id="PF18158">
    <property type="entry name" value="AidB_N"/>
    <property type="match status" value="1"/>
</dbReference>
<sequence>MNNLWKTHEVNNQFDELTDYNLFATDTVMNEYLKQYNLENYISILQNTGAKLGTKESFEKGTRCNLLGPTLKAFDRKGNRIDQVEFHPDWHYFMSEAKKTGLISFPYENNQKGRWVFAAMNFILQSQVEPGALCPATMTQASIPLIQKEERLWDELKSKLLSREYDERDIPVKDKKSIWIGMGMTEKQGGSDVRSNTTIAKRSNILNTGYKEFLLTGHKWFFSAPMCDAHLVVAQIEDNGQLACFYVPRWKPNGDKNPIEIQRLKEKIGNNSNSSSEVEFKNAWGILIGEEGRGIPTIIEMATFTRLNCVLGATAIIRQATVQAYSYALKRMVFGKKLIDQPLMRSVLTELALENEAASITSLFLADNFENSDSSETAKAFRRTITPAAKYWICKKSIEVSAEAMEVFGGNGYVNDGIMARLFKEAPVNSIWEGSGNVMCLDVLRSIKKDPNDLKLVFDYLLEIAQKDSGLTNQIKVLKQWLQDNIETNFEAKARLFTEQLILIVQACLLLKHSPKEVFQAFYDTRLNSTKQGHFLGSNVLTPEVTTIVLSRIINH</sequence>
<dbReference type="InterPro" id="IPR009100">
    <property type="entry name" value="AcylCoA_DH/oxidase_NM_dom_sf"/>
</dbReference>
<evidence type="ECO:0000256" key="2">
    <source>
        <dbReference type="ARBA" id="ARBA00009347"/>
    </source>
</evidence>
<evidence type="ECO:0000259" key="8">
    <source>
        <dbReference type="Pfam" id="PF18158"/>
    </source>
</evidence>
<keyword evidence="5" id="KW-0560">Oxidoreductase</keyword>
<dbReference type="GO" id="GO:0003995">
    <property type="term" value="F:acyl-CoA dehydrogenase activity"/>
    <property type="evidence" value="ECO:0007669"/>
    <property type="project" value="InterPro"/>
</dbReference>
<dbReference type="PANTHER" id="PTHR42707:SF3">
    <property type="entry name" value="ACYL-COA DEHYDROGENASE AIDB-RELATED"/>
    <property type="match status" value="1"/>
</dbReference>
<dbReference type="InterPro" id="IPR009075">
    <property type="entry name" value="AcylCo_DH/oxidase_C"/>
</dbReference>
<dbReference type="InterPro" id="IPR006091">
    <property type="entry name" value="Acyl-CoA_Oxase/DH_mid-dom"/>
</dbReference>
<dbReference type="InterPro" id="IPR036250">
    <property type="entry name" value="AcylCo_DH-like_C"/>
</dbReference>
<keyword evidence="10" id="KW-1185">Reference proteome</keyword>
<dbReference type="AlphaFoldDB" id="A0A163VPT2"/>
<evidence type="ECO:0000313" key="9">
    <source>
        <dbReference type="EMBL" id="KZE75220.1"/>
    </source>
</evidence>
<dbReference type="SUPFAM" id="SSF47203">
    <property type="entry name" value="Acyl-CoA dehydrogenase C-terminal domain-like"/>
    <property type="match status" value="1"/>
</dbReference>
<feature type="domain" description="Acyl-CoA oxidase/dehydrogenase middle" evidence="7">
    <location>
        <begin position="182"/>
        <end position="282"/>
    </location>
</feature>
<reference evidence="9 10" key="1">
    <citation type="submission" date="2016-01" db="EMBL/GenBank/DDBJ databases">
        <title>Whole genome sequencing of Myroides marinus L41.</title>
        <authorList>
            <person name="Hong K.W."/>
        </authorList>
    </citation>
    <scope>NUCLEOTIDE SEQUENCE [LARGE SCALE GENOMIC DNA]</scope>
    <source>
        <strain evidence="9 10">L41</strain>
    </source>
</reference>
<evidence type="ECO:0000259" key="6">
    <source>
        <dbReference type="Pfam" id="PF00441"/>
    </source>
</evidence>
<dbReference type="PANTHER" id="PTHR42707">
    <property type="entry name" value="ACYL-COA DEHYDROGENASE"/>
    <property type="match status" value="1"/>
</dbReference>
<accession>A0A163VPT2</accession>
<dbReference type="Pfam" id="PF02770">
    <property type="entry name" value="Acyl-CoA_dh_M"/>
    <property type="match status" value="1"/>
</dbReference>
<comment type="caution">
    <text evidence="9">The sequence shown here is derived from an EMBL/GenBank/DDBJ whole genome shotgun (WGS) entry which is preliminary data.</text>
</comment>
<evidence type="ECO:0000313" key="10">
    <source>
        <dbReference type="Proteomes" id="UP000076630"/>
    </source>
</evidence>
<feature type="domain" description="Acyl-CoA dehydrogenase/oxidase C-terminal" evidence="6">
    <location>
        <begin position="292"/>
        <end position="447"/>
    </location>
</feature>
<comment type="similarity">
    <text evidence="2 5">Belongs to the acyl-CoA dehydrogenase family.</text>
</comment>